<name>A0ABV5IUT3_9ACTN</name>
<evidence type="ECO:0000313" key="2">
    <source>
        <dbReference type="Proteomes" id="UP001589647"/>
    </source>
</evidence>
<reference evidence="1 2" key="1">
    <citation type="submission" date="2024-09" db="EMBL/GenBank/DDBJ databases">
        <authorList>
            <person name="Sun Q."/>
            <person name="Mori K."/>
        </authorList>
    </citation>
    <scope>NUCLEOTIDE SEQUENCE [LARGE SCALE GENOMIC DNA]</scope>
    <source>
        <strain evidence="1 2">CCM 3426</strain>
    </source>
</reference>
<accession>A0ABV5IUT3</accession>
<keyword evidence="2" id="KW-1185">Reference proteome</keyword>
<dbReference type="Proteomes" id="UP001589647">
    <property type="component" value="Unassembled WGS sequence"/>
</dbReference>
<sequence length="44" mass="4788">MRCRYVTGWADIKRHGQLSVDAAEKAAFDQVAQGCPNTPLAQPS</sequence>
<protein>
    <submittedName>
        <fullName evidence="1">Uncharacterized protein</fullName>
    </submittedName>
</protein>
<organism evidence="1 2">
    <name type="scientific">Nonomuraea spiralis</name>
    <dbReference type="NCBI Taxonomy" id="46182"/>
    <lineage>
        <taxon>Bacteria</taxon>
        <taxon>Bacillati</taxon>
        <taxon>Actinomycetota</taxon>
        <taxon>Actinomycetes</taxon>
        <taxon>Streptosporangiales</taxon>
        <taxon>Streptosporangiaceae</taxon>
        <taxon>Nonomuraea</taxon>
    </lineage>
</organism>
<evidence type="ECO:0000313" key="1">
    <source>
        <dbReference type="EMBL" id="MFB9208288.1"/>
    </source>
</evidence>
<gene>
    <name evidence="1" type="ORF">ACFFV7_44400</name>
</gene>
<proteinExistence type="predicted"/>
<dbReference type="EMBL" id="JBHMEI010000070">
    <property type="protein sequence ID" value="MFB9208288.1"/>
    <property type="molecule type" value="Genomic_DNA"/>
</dbReference>
<dbReference type="RefSeq" id="WP_268246149.1">
    <property type="nucleotide sequence ID" value="NZ_BMRC01000067.1"/>
</dbReference>
<comment type="caution">
    <text evidence="1">The sequence shown here is derived from an EMBL/GenBank/DDBJ whole genome shotgun (WGS) entry which is preliminary data.</text>
</comment>